<accession>A0A1G4B507</accession>
<feature type="compositionally biased region" description="Polar residues" evidence="1">
    <location>
        <begin position="51"/>
        <end position="64"/>
    </location>
</feature>
<evidence type="ECO:0000313" key="2">
    <source>
        <dbReference type="EMBL" id="OHE96484.1"/>
    </source>
</evidence>
<reference evidence="2 3" key="1">
    <citation type="submission" date="2016-09" db="EMBL/GenBank/DDBJ databases">
        <authorList>
            <person name="Capua I."/>
            <person name="De Benedictis P."/>
            <person name="Joannis T."/>
            <person name="Lombin L.H."/>
            <person name="Cattoli G."/>
        </authorList>
    </citation>
    <scope>NUCLEOTIDE SEQUENCE [LARGE SCALE GENOMIC DNA]</scope>
    <source>
        <strain evidence="2 3">IMI 309357</strain>
    </source>
</reference>
<feature type="region of interest" description="Disordered" evidence="1">
    <location>
        <begin position="24"/>
        <end position="82"/>
    </location>
</feature>
<comment type="caution">
    <text evidence="2">The sequence shown here is derived from an EMBL/GenBank/DDBJ whole genome shotgun (WGS) entry which is preliminary data.</text>
</comment>
<organism evidence="2 3">
    <name type="scientific">Colletotrichum orchidophilum</name>
    <dbReference type="NCBI Taxonomy" id="1209926"/>
    <lineage>
        <taxon>Eukaryota</taxon>
        <taxon>Fungi</taxon>
        <taxon>Dikarya</taxon>
        <taxon>Ascomycota</taxon>
        <taxon>Pezizomycotina</taxon>
        <taxon>Sordariomycetes</taxon>
        <taxon>Hypocreomycetidae</taxon>
        <taxon>Glomerellales</taxon>
        <taxon>Glomerellaceae</taxon>
        <taxon>Colletotrichum</taxon>
    </lineage>
</organism>
<evidence type="ECO:0000313" key="3">
    <source>
        <dbReference type="Proteomes" id="UP000176998"/>
    </source>
</evidence>
<gene>
    <name evidence="2" type="ORF">CORC01_08247</name>
</gene>
<dbReference type="RefSeq" id="XP_022473641.1">
    <property type="nucleotide sequence ID" value="XM_022619880.1"/>
</dbReference>
<dbReference type="AlphaFoldDB" id="A0A1G4B507"/>
<keyword evidence="3" id="KW-1185">Reference proteome</keyword>
<dbReference type="Proteomes" id="UP000176998">
    <property type="component" value="Unassembled WGS sequence"/>
</dbReference>
<dbReference type="GeneID" id="34561390"/>
<protein>
    <submittedName>
        <fullName evidence="2">Uncharacterized protein</fullName>
    </submittedName>
</protein>
<dbReference type="EMBL" id="MJBS01000069">
    <property type="protein sequence ID" value="OHE96484.1"/>
    <property type="molecule type" value="Genomic_DNA"/>
</dbReference>
<proteinExistence type="predicted"/>
<evidence type="ECO:0000256" key="1">
    <source>
        <dbReference type="SAM" id="MobiDB-lite"/>
    </source>
</evidence>
<sequence length="201" mass="22664">MAGRINVAFQRYLAMPSIRAMVPPAPRFRTKQPRPLSTTASENKRKAPSELFSSLKTSSGQNARQHLKDLETQPRLTKSPHSVYKTVMTQKVATRDKTLNSPAGRPTIRKKLTSSCQGTLGMAERLKATAATSWKVGTATTILLSLAVYSYCAFLEEAERRRIAAFKRIRNYDDAEPQVSRYSMHCDENAERSRYWYAACI</sequence>
<name>A0A1G4B507_9PEZI</name>